<protein>
    <submittedName>
        <fullName evidence="2">Uncharacterized protein</fullName>
    </submittedName>
</protein>
<sequence>MMEYFIDLLPWYMKVSTMYYIISAGFYFLMWFFKRPISVFIADNMLQLKLHAWFGMAMIMPIIHYSMISRGFRSNGEPIVLVFYWGSTIAYVSLLLFPVVHKLRAKVPDARY</sequence>
<feature type="transmembrane region" description="Helical" evidence="1">
    <location>
        <begin position="12"/>
        <end position="33"/>
    </location>
</feature>
<keyword evidence="1" id="KW-0472">Membrane</keyword>
<reference evidence="2 3" key="1">
    <citation type="journal article" date="2013" name="Arch. Virol.">
        <title>Genomic analysis of bacteriophage PBECO4 infecting Escherichia coli O157:H7.</title>
        <authorList>
            <person name="Kim M.S."/>
            <person name="Hong S.S."/>
            <person name="Park K."/>
            <person name="Myung H."/>
        </authorList>
    </citation>
    <scope>NUCLEOTIDE SEQUENCE [LARGE SCALE GENOMIC DNA]</scope>
</reference>
<keyword evidence="3" id="KW-1185">Reference proteome</keyword>
<dbReference type="EMBL" id="KC295538">
    <property type="protein sequence ID" value="AGC34981.1"/>
    <property type="molecule type" value="Genomic_DNA"/>
</dbReference>
<evidence type="ECO:0000313" key="2">
    <source>
        <dbReference type="EMBL" id="AGC34981.1"/>
    </source>
</evidence>
<name>L7TKK7_9CAUD</name>
<organism evidence="2 3">
    <name type="scientific">Escherichia phage PBECO4</name>
    <dbReference type="NCBI Taxonomy" id="1273738"/>
    <lineage>
        <taxon>Viruses</taxon>
        <taxon>Duplodnaviria</taxon>
        <taxon>Heunggongvirae</taxon>
        <taxon>Uroviricota</taxon>
        <taxon>Caudoviricetes</taxon>
        <taxon>Asteriusvirus</taxon>
        <taxon>Asteriusvirus PBECO4</taxon>
    </lineage>
</organism>
<feature type="transmembrane region" description="Helical" evidence="1">
    <location>
        <begin position="79"/>
        <end position="100"/>
    </location>
</feature>
<dbReference type="GeneID" id="24643034"/>
<keyword evidence="1" id="KW-0812">Transmembrane</keyword>
<keyword evidence="1" id="KW-1133">Transmembrane helix</keyword>
<proteinExistence type="predicted"/>
<dbReference type="KEGG" id="vg:24643034"/>
<dbReference type="RefSeq" id="YP_009150615.1">
    <property type="nucleotide sequence ID" value="NC_027364.1"/>
</dbReference>
<evidence type="ECO:0000256" key="1">
    <source>
        <dbReference type="SAM" id="Phobius"/>
    </source>
</evidence>
<feature type="transmembrane region" description="Helical" evidence="1">
    <location>
        <begin position="45"/>
        <end position="67"/>
    </location>
</feature>
<accession>L7TKK7</accession>
<dbReference type="Proteomes" id="UP000011158">
    <property type="component" value="Segment"/>
</dbReference>
<evidence type="ECO:0000313" key="3">
    <source>
        <dbReference type="Proteomes" id="UP000011158"/>
    </source>
</evidence>